<dbReference type="RefSeq" id="XP_065651036.1">
    <property type="nucleotide sequence ID" value="XM_065794964.1"/>
</dbReference>
<protein>
    <submittedName>
        <fullName evidence="2">Uncharacterized protein LOC136079239</fullName>
    </submittedName>
</protein>
<organism evidence="1 2">
    <name type="scientific">Hydra vulgaris</name>
    <name type="common">Hydra</name>
    <name type="synonym">Hydra attenuata</name>
    <dbReference type="NCBI Taxonomy" id="6087"/>
    <lineage>
        <taxon>Eukaryota</taxon>
        <taxon>Metazoa</taxon>
        <taxon>Cnidaria</taxon>
        <taxon>Hydrozoa</taxon>
        <taxon>Hydroidolina</taxon>
        <taxon>Anthoathecata</taxon>
        <taxon>Aplanulata</taxon>
        <taxon>Hydridae</taxon>
        <taxon>Hydra</taxon>
    </lineage>
</organism>
<accession>A0ABM4BPJ0</accession>
<evidence type="ECO:0000313" key="1">
    <source>
        <dbReference type="Proteomes" id="UP001652625"/>
    </source>
</evidence>
<reference evidence="2" key="1">
    <citation type="submission" date="2025-08" db="UniProtKB">
        <authorList>
            <consortium name="RefSeq"/>
        </authorList>
    </citation>
    <scope>IDENTIFICATION</scope>
</reference>
<keyword evidence="1" id="KW-1185">Reference proteome</keyword>
<proteinExistence type="predicted"/>
<name>A0ABM4BPJ0_HYDVU</name>
<evidence type="ECO:0000313" key="2">
    <source>
        <dbReference type="RefSeq" id="XP_065651036.1"/>
    </source>
</evidence>
<dbReference type="GeneID" id="136079239"/>
<gene>
    <name evidence="2" type="primary">LOC136079239</name>
</gene>
<sequence>MIRLNVTELTTKTDFFWESRINSIKVVKDNLVQIIEALYKVADSSSIGVAVSEANGLANEISSYQFILSLTIWHDLLFEINKVKSFRSDESFEAIIKKSEEIAIKLGTEPVFPQVRLSRKRRFFEYEGTDTPVNGKSKYKVDFFNAMIDFALVSLNERFKMLDSYNKILSFLTRTEKMRSLDANELLNDCKN</sequence>
<dbReference type="Proteomes" id="UP001652625">
    <property type="component" value="Chromosome 04"/>
</dbReference>